<feature type="transmembrane region" description="Helical" evidence="5">
    <location>
        <begin position="211"/>
        <end position="230"/>
    </location>
</feature>
<organism evidence="7 8">
    <name type="scientific">Novosphingobium subterraneum</name>
    <dbReference type="NCBI Taxonomy" id="48936"/>
    <lineage>
        <taxon>Bacteria</taxon>
        <taxon>Pseudomonadati</taxon>
        <taxon>Pseudomonadota</taxon>
        <taxon>Alphaproteobacteria</taxon>
        <taxon>Sphingomonadales</taxon>
        <taxon>Sphingomonadaceae</taxon>
        <taxon>Novosphingobium</taxon>
    </lineage>
</organism>
<feature type="transmembrane region" description="Helical" evidence="5">
    <location>
        <begin position="15"/>
        <end position="36"/>
    </location>
</feature>
<keyword evidence="3 5" id="KW-1133">Transmembrane helix</keyword>
<feature type="transmembrane region" description="Helical" evidence="5">
    <location>
        <begin position="56"/>
        <end position="74"/>
    </location>
</feature>
<evidence type="ECO:0000256" key="5">
    <source>
        <dbReference type="SAM" id="Phobius"/>
    </source>
</evidence>
<feature type="transmembrane region" description="Helical" evidence="5">
    <location>
        <begin position="242"/>
        <end position="259"/>
    </location>
</feature>
<dbReference type="InterPro" id="IPR036259">
    <property type="entry name" value="MFS_trans_sf"/>
</dbReference>
<dbReference type="GO" id="GO:0016020">
    <property type="term" value="C:membrane"/>
    <property type="evidence" value="ECO:0007669"/>
    <property type="project" value="UniProtKB-SubCell"/>
</dbReference>
<feature type="transmembrane region" description="Helical" evidence="5">
    <location>
        <begin position="146"/>
        <end position="168"/>
    </location>
</feature>
<dbReference type="PROSITE" id="PS50850">
    <property type="entry name" value="MFS"/>
    <property type="match status" value="1"/>
</dbReference>
<evidence type="ECO:0000256" key="3">
    <source>
        <dbReference type="ARBA" id="ARBA00022989"/>
    </source>
</evidence>
<comment type="subcellular location">
    <subcellularLocation>
        <location evidence="1">Membrane</location>
        <topology evidence="1">Multi-pass membrane protein</topology>
    </subcellularLocation>
</comment>
<dbReference type="SUPFAM" id="SSF103473">
    <property type="entry name" value="MFS general substrate transporter"/>
    <property type="match status" value="1"/>
</dbReference>
<feature type="transmembrane region" description="Helical" evidence="5">
    <location>
        <begin position="448"/>
        <end position="469"/>
    </location>
</feature>
<evidence type="ECO:0000256" key="4">
    <source>
        <dbReference type="ARBA" id="ARBA00023136"/>
    </source>
</evidence>
<evidence type="ECO:0000256" key="2">
    <source>
        <dbReference type="ARBA" id="ARBA00022692"/>
    </source>
</evidence>
<protein>
    <submittedName>
        <fullName evidence="7">Major facilitator transporter</fullName>
    </submittedName>
</protein>
<gene>
    <name evidence="7" type="ORF">NJ75_04301</name>
</gene>
<dbReference type="Pfam" id="PF07690">
    <property type="entry name" value="MFS_1"/>
    <property type="match status" value="1"/>
</dbReference>
<feature type="transmembrane region" description="Helical" evidence="5">
    <location>
        <begin position="380"/>
        <end position="400"/>
    </location>
</feature>
<feature type="transmembrane region" description="Helical" evidence="5">
    <location>
        <begin position="347"/>
        <end position="368"/>
    </location>
</feature>
<dbReference type="Gene3D" id="1.20.1250.20">
    <property type="entry name" value="MFS general substrate transporter like domains"/>
    <property type="match status" value="1"/>
</dbReference>
<feature type="transmembrane region" description="Helical" evidence="5">
    <location>
        <begin position="318"/>
        <end position="335"/>
    </location>
</feature>
<dbReference type="Proteomes" id="UP000031338">
    <property type="component" value="Unassembled WGS sequence"/>
</dbReference>
<feature type="transmembrane region" description="Helical" evidence="5">
    <location>
        <begin position="112"/>
        <end position="137"/>
    </location>
</feature>
<dbReference type="PANTHER" id="PTHR42718:SF39">
    <property type="entry name" value="ACTINORHODIN TRANSPORTER-RELATED"/>
    <property type="match status" value="1"/>
</dbReference>
<dbReference type="InterPro" id="IPR011701">
    <property type="entry name" value="MFS"/>
</dbReference>
<feature type="transmembrane region" description="Helical" evidence="5">
    <location>
        <begin position="412"/>
        <end position="436"/>
    </location>
</feature>
<accession>A0A0B8ZGX9</accession>
<keyword evidence="4 5" id="KW-0472">Membrane</keyword>
<dbReference type="PANTHER" id="PTHR42718">
    <property type="entry name" value="MAJOR FACILITATOR SUPERFAMILY MULTIDRUG TRANSPORTER MFSC"/>
    <property type="match status" value="1"/>
</dbReference>
<feature type="transmembrane region" description="Helical" evidence="5">
    <location>
        <begin position="180"/>
        <end position="199"/>
    </location>
</feature>
<evidence type="ECO:0000259" key="6">
    <source>
        <dbReference type="PROSITE" id="PS50850"/>
    </source>
</evidence>
<keyword evidence="2 5" id="KW-0812">Transmembrane</keyword>
<dbReference type="EMBL" id="JRVC01000031">
    <property type="protein sequence ID" value="KHS42287.1"/>
    <property type="molecule type" value="Genomic_DNA"/>
</dbReference>
<evidence type="ECO:0000313" key="7">
    <source>
        <dbReference type="EMBL" id="KHS42287.1"/>
    </source>
</evidence>
<dbReference type="PATRIC" id="fig|48936.3.peg.4334"/>
<dbReference type="AlphaFoldDB" id="A0A0B8ZGX9"/>
<dbReference type="STRING" id="48936.NJ75_04301"/>
<dbReference type="RefSeq" id="WP_039337921.1">
    <property type="nucleotide sequence ID" value="NZ_JRVC01000031.1"/>
</dbReference>
<proteinExistence type="predicted"/>
<name>A0A0B8ZGX9_9SPHN</name>
<sequence>MAQTIAGMTERQKSLAFFTLITALVLEIVDVTIINTALPAMQADFAARGQDLGGSAAQWIAAGYSLAFGLLLILGGRLGDLFGGRAMFLTGVAGFTLASLLCGAAADPHFLIAARVLQGAAGAIMAPQVMAVIQILYDPVERIGRLAWFGVIGGLAGIAGPIIGGLLISADIAGLGWRTVFLINLPIGIAAFTAGWRYLPREIAHKGAKIDVIGTLAFGAALAAMLFPLVRGEHAGLDAASLALLAASPLLMWAAWAGLNRRARAGRPVIFDPELLHNGLFRTGALIGLIFSAANTGFLFVFAHALQSRLGYSPLQTGLVHIPFSAGVMLGMGFLGRRYLAKMGKWVLVSAALALVVADTATLSWIAWGGPGLPLLLPALLLAGVGMGCLSGPVSPVALARVDRRHAGAASGILKTVLQMGSAFGIALVGSAYFALGGPELAMGSSGIYAALAVILVLLVGCLVLALSLPGQIFAPEASSQAA</sequence>
<reference evidence="7 8" key="1">
    <citation type="submission" date="2014-10" db="EMBL/GenBank/DDBJ databases">
        <title>Draft genome sequence of Novosphingobium subterraneum DSM 12447.</title>
        <authorList>
            <person name="Gan H.M."/>
            <person name="Gan H.Y."/>
            <person name="Savka M.A."/>
        </authorList>
    </citation>
    <scope>NUCLEOTIDE SEQUENCE [LARGE SCALE GENOMIC DNA]</scope>
    <source>
        <strain evidence="7 8">DSM 12447</strain>
    </source>
</reference>
<dbReference type="GO" id="GO:0022857">
    <property type="term" value="F:transmembrane transporter activity"/>
    <property type="evidence" value="ECO:0007669"/>
    <property type="project" value="InterPro"/>
</dbReference>
<dbReference type="InterPro" id="IPR020846">
    <property type="entry name" value="MFS_dom"/>
</dbReference>
<comment type="caution">
    <text evidence="7">The sequence shown here is derived from an EMBL/GenBank/DDBJ whole genome shotgun (WGS) entry which is preliminary data.</text>
</comment>
<feature type="domain" description="Major facilitator superfamily (MFS) profile" evidence="6">
    <location>
        <begin position="16"/>
        <end position="468"/>
    </location>
</feature>
<feature type="transmembrane region" description="Helical" evidence="5">
    <location>
        <begin position="280"/>
        <end position="306"/>
    </location>
</feature>
<feature type="transmembrane region" description="Helical" evidence="5">
    <location>
        <begin position="86"/>
        <end position="106"/>
    </location>
</feature>
<dbReference type="Gene3D" id="1.20.1720.10">
    <property type="entry name" value="Multidrug resistance protein D"/>
    <property type="match status" value="1"/>
</dbReference>
<evidence type="ECO:0000313" key="8">
    <source>
        <dbReference type="Proteomes" id="UP000031338"/>
    </source>
</evidence>
<keyword evidence="8" id="KW-1185">Reference proteome</keyword>
<evidence type="ECO:0000256" key="1">
    <source>
        <dbReference type="ARBA" id="ARBA00004141"/>
    </source>
</evidence>